<keyword evidence="1" id="KW-0732">Signal</keyword>
<feature type="chain" id="PRO_5006615660" evidence="1">
    <location>
        <begin position="20"/>
        <end position="181"/>
    </location>
</feature>
<dbReference type="RefSeq" id="WP_096352872.1">
    <property type="nucleotide sequence ID" value="NZ_AP014946.1"/>
</dbReference>
<evidence type="ECO:0000313" key="3">
    <source>
        <dbReference type="Proteomes" id="UP000236884"/>
    </source>
</evidence>
<accession>A0A0S3PS18</accession>
<dbReference type="Proteomes" id="UP000236884">
    <property type="component" value="Chromosome"/>
</dbReference>
<dbReference type="AlphaFoldDB" id="A0A0S3PS18"/>
<keyword evidence="3" id="KW-1185">Reference proteome</keyword>
<evidence type="ECO:0000256" key="1">
    <source>
        <dbReference type="SAM" id="SignalP"/>
    </source>
</evidence>
<protein>
    <submittedName>
        <fullName evidence="2">Uncharacterized protein</fullName>
    </submittedName>
</protein>
<reference evidence="2 3" key="1">
    <citation type="submission" date="2015-08" db="EMBL/GenBank/DDBJ databases">
        <title>Investigation of the bacterial diversity of lava forest soil.</title>
        <authorList>
            <person name="Lee J.S."/>
        </authorList>
    </citation>
    <scope>NUCLEOTIDE SEQUENCE [LARGE SCALE GENOMIC DNA]</scope>
    <source>
        <strain evidence="2 3">GJW-30</strain>
    </source>
</reference>
<gene>
    <name evidence="2" type="ORF">GJW-30_1_01167</name>
</gene>
<sequence>MRAILLGLALATFASAANAQVYPGWRIVPVVGDPGAIETSLRCIDGECAADTLQCVYFRRTVEKMGDGARTESLVGQNFTWGQFEYWLARRFMDERSDQPIGLDTISNSRRAEQPALKQAMGKTYVSVAYATTVGGQEAALPVALWISEREVRGLRCSYRVTENDDPRAKIAQLLELVITQ</sequence>
<organism evidence="2 3">
    <name type="scientific">Variibacter gotjawalensis</name>
    <dbReference type="NCBI Taxonomy" id="1333996"/>
    <lineage>
        <taxon>Bacteria</taxon>
        <taxon>Pseudomonadati</taxon>
        <taxon>Pseudomonadota</taxon>
        <taxon>Alphaproteobacteria</taxon>
        <taxon>Hyphomicrobiales</taxon>
        <taxon>Nitrobacteraceae</taxon>
        <taxon>Variibacter</taxon>
    </lineage>
</organism>
<dbReference type="KEGG" id="vgo:GJW-30_1_01167"/>
<dbReference type="EMBL" id="AP014946">
    <property type="protein sequence ID" value="BAT58640.1"/>
    <property type="molecule type" value="Genomic_DNA"/>
</dbReference>
<proteinExistence type="predicted"/>
<evidence type="ECO:0000313" key="2">
    <source>
        <dbReference type="EMBL" id="BAT58640.1"/>
    </source>
</evidence>
<feature type="signal peptide" evidence="1">
    <location>
        <begin position="1"/>
        <end position="19"/>
    </location>
</feature>
<name>A0A0S3PS18_9BRAD</name>